<feature type="region of interest" description="Disordered" evidence="1">
    <location>
        <begin position="59"/>
        <end position="86"/>
    </location>
</feature>
<accession>A0ABR3M7U7</accession>
<reference evidence="2 3" key="1">
    <citation type="submission" date="2023-09" db="EMBL/GenBank/DDBJ databases">
        <authorList>
            <person name="Wang M."/>
        </authorList>
    </citation>
    <scope>NUCLEOTIDE SEQUENCE [LARGE SCALE GENOMIC DNA]</scope>
    <source>
        <strain evidence="2">GT-2023</strain>
        <tissue evidence="2">Liver</tissue>
    </source>
</reference>
<keyword evidence="3" id="KW-1185">Reference proteome</keyword>
<name>A0ABR3M7U7_9TELE</name>
<organism evidence="2 3">
    <name type="scientific">Cirrhinus molitorella</name>
    <name type="common">mud carp</name>
    <dbReference type="NCBI Taxonomy" id="172907"/>
    <lineage>
        <taxon>Eukaryota</taxon>
        <taxon>Metazoa</taxon>
        <taxon>Chordata</taxon>
        <taxon>Craniata</taxon>
        <taxon>Vertebrata</taxon>
        <taxon>Euteleostomi</taxon>
        <taxon>Actinopterygii</taxon>
        <taxon>Neopterygii</taxon>
        <taxon>Teleostei</taxon>
        <taxon>Ostariophysi</taxon>
        <taxon>Cypriniformes</taxon>
        <taxon>Cyprinidae</taxon>
        <taxon>Labeoninae</taxon>
        <taxon>Labeonini</taxon>
        <taxon>Cirrhinus</taxon>
    </lineage>
</organism>
<dbReference type="Proteomes" id="UP001558613">
    <property type="component" value="Unassembled WGS sequence"/>
</dbReference>
<comment type="caution">
    <text evidence="2">The sequence shown here is derived from an EMBL/GenBank/DDBJ whole genome shotgun (WGS) entry which is preliminary data.</text>
</comment>
<feature type="compositionally biased region" description="Polar residues" evidence="1">
    <location>
        <begin position="59"/>
        <end position="76"/>
    </location>
</feature>
<dbReference type="EMBL" id="JAYMGO010000016">
    <property type="protein sequence ID" value="KAL1259932.1"/>
    <property type="molecule type" value="Genomic_DNA"/>
</dbReference>
<gene>
    <name evidence="2" type="ORF">QQF64_010509</name>
</gene>
<protein>
    <submittedName>
        <fullName evidence="2">Uncharacterized protein</fullName>
    </submittedName>
</protein>
<sequence>MEKQGTSEWKTWAWSPPMSVQHLWRGAVFPWTPRSAESDFPSLLSFANRTQEHDFITRQTRNGSPAEQIQRQQQPLVPSLNPAPLW</sequence>
<evidence type="ECO:0000313" key="2">
    <source>
        <dbReference type="EMBL" id="KAL1259932.1"/>
    </source>
</evidence>
<evidence type="ECO:0000313" key="3">
    <source>
        <dbReference type="Proteomes" id="UP001558613"/>
    </source>
</evidence>
<proteinExistence type="predicted"/>
<evidence type="ECO:0000256" key="1">
    <source>
        <dbReference type="SAM" id="MobiDB-lite"/>
    </source>
</evidence>